<comment type="caution">
    <text evidence="1">The sequence shown here is derived from an EMBL/GenBank/DDBJ whole genome shotgun (WGS) entry which is preliminary data.</text>
</comment>
<name>A0ABW0DCL6_STRFI</name>
<accession>A0ABW0DCL6</accession>
<organism evidence="1 2">
    <name type="scientific">Streptomyces fimbriatus</name>
    <dbReference type="NCBI Taxonomy" id="68197"/>
    <lineage>
        <taxon>Bacteria</taxon>
        <taxon>Bacillati</taxon>
        <taxon>Actinomycetota</taxon>
        <taxon>Actinomycetes</taxon>
        <taxon>Kitasatosporales</taxon>
        <taxon>Streptomycetaceae</taxon>
        <taxon>Streptomyces</taxon>
    </lineage>
</organism>
<dbReference type="RefSeq" id="WP_344645401.1">
    <property type="nucleotide sequence ID" value="NZ_BAAASS010000016.1"/>
</dbReference>
<dbReference type="EMBL" id="JBHSKL010000029">
    <property type="protein sequence ID" value="MFC5227392.1"/>
    <property type="molecule type" value="Genomic_DNA"/>
</dbReference>
<protein>
    <recommendedName>
        <fullName evidence="3">DNA ligase (ATP)</fullName>
    </recommendedName>
</protein>
<evidence type="ECO:0000313" key="2">
    <source>
        <dbReference type="Proteomes" id="UP001596156"/>
    </source>
</evidence>
<dbReference type="Gene3D" id="2.40.50.140">
    <property type="entry name" value="Nucleic acid-binding proteins"/>
    <property type="match status" value="1"/>
</dbReference>
<reference evidence="2" key="1">
    <citation type="journal article" date="2019" name="Int. J. Syst. Evol. Microbiol.">
        <title>The Global Catalogue of Microorganisms (GCM) 10K type strain sequencing project: providing services to taxonomists for standard genome sequencing and annotation.</title>
        <authorList>
            <consortium name="The Broad Institute Genomics Platform"/>
            <consortium name="The Broad Institute Genome Sequencing Center for Infectious Disease"/>
            <person name="Wu L."/>
            <person name="Ma J."/>
        </authorList>
    </citation>
    <scope>NUCLEOTIDE SEQUENCE [LARGE SCALE GENOMIC DNA]</scope>
    <source>
        <strain evidence="2">CCM 8479</strain>
    </source>
</reference>
<evidence type="ECO:0000313" key="1">
    <source>
        <dbReference type="EMBL" id="MFC5227392.1"/>
    </source>
</evidence>
<dbReference type="InterPro" id="IPR012340">
    <property type="entry name" value="NA-bd_OB-fold"/>
</dbReference>
<sequence length="117" mass="12461">MRATEDAVVGAFTGPAPAPRTLLLGWYDTGGRLRYVGRSTTLPQTPDRAIAKLFTPAGDDHPWTGRTFSAGGGSRESLHVTLVTPKLVVEVGVDVARDSAGRWRHPGRCHIIGCVGL</sequence>
<keyword evidence="2" id="KW-1185">Reference proteome</keyword>
<dbReference type="Proteomes" id="UP001596156">
    <property type="component" value="Unassembled WGS sequence"/>
</dbReference>
<proteinExistence type="predicted"/>
<evidence type="ECO:0008006" key="3">
    <source>
        <dbReference type="Google" id="ProtNLM"/>
    </source>
</evidence>
<gene>
    <name evidence="1" type="ORF">ACFPN6_22955</name>
</gene>